<name>A0A392PK94_9FABA</name>
<feature type="non-terminal residue" evidence="1">
    <location>
        <position position="61"/>
    </location>
</feature>
<sequence>MVSVVSNTTIVRGREEVYVAAMPLRATKGPPQLLMSAAYSLNLWDFQHFMVIIKPSSSPSQ</sequence>
<protein>
    <submittedName>
        <fullName evidence="1">PTB domain-containing engulfment adapter protein 1</fullName>
    </submittedName>
</protein>
<dbReference type="Proteomes" id="UP000265520">
    <property type="component" value="Unassembled WGS sequence"/>
</dbReference>
<keyword evidence="2" id="KW-1185">Reference proteome</keyword>
<accession>A0A392PK94</accession>
<reference evidence="1 2" key="1">
    <citation type="journal article" date="2018" name="Front. Plant Sci.">
        <title>Red Clover (Trifolium pratense) and Zigzag Clover (T. medium) - A Picture of Genomic Similarities and Differences.</title>
        <authorList>
            <person name="Dluhosova J."/>
            <person name="Istvanek J."/>
            <person name="Nedelnik J."/>
            <person name="Repkova J."/>
        </authorList>
    </citation>
    <scope>NUCLEOTIDE SEQUENCE [LARGE SCALE GENOMIC DNA]</scope>
    <source>
        <strain evidence="2">cv. 10/8</strain>
        <tissue evidence="1">Leaf</tissue>
    </source>
</reference>
<dbReference type="PANTHER" id="PTHR36342">
    <property type="entry name" value="PTB DOMAIN ENGULFMENT ADAPTER"/>
    <property type="match status" value="1"/>
</dbReference>
<organism evidence="1 2">
    <name type="scientific">Trifolium medium</name>
    <dbReference type="NCBI Taxonomy" id="97028"/>
    <lineage>
        <taxon>Eukaryota</taxon>
        <taxon>Viridiplantae</taxon>
        <taxon>Streptophyta</taxon>
        <taxon>Embryophyta</taxon>
        <taxon>Tracheophyta</taxon>
        <taxon>Spermatophyta</taxon>
        <taxon>Magnoliopsida</taxon>
        <taxon>eudicotyledons</taxon>
        <taxon>Gunneridae</taxon>
        <taxon>Pentapetalae</taxon>
        <taxon>rosids</taxon>
        <taxon>fabids</taxon>
        <taxon>Fabales</taxon>
        <taxon>Fabaceae</taxon>
        <taxon>Papilionoideae</taxon>
        <taxon>50 kb inversion clade</taxon>
        <taxon>NPAAA clade</taxon>
        <taxon>Hologalegina</taxon>
        <taxon>IRL clade</taxon>
        <taxon>Trifolieae</taxon>
        <taxon>Trifolium</taxon>
    </lineage>
</organism>
<evidence type="ECO:0000313" key="2">
    <source>
        <dbReference type="Proteomes" id="UP000265520"/>
    </source>
</evidence>
<comment type="caution">
    <text evidence="1">The sequence shown here is derived from an EMBL/GenBank/DDBJ whole genome shotgun (WGS) entry which is preliminary data.</text>
</comment>
<evidence type="ECO:0000313" key="1">
    <source>
        <dbReference type="EMBL" id="MCI12047.1"/>
    </source>
</evidence>
<dbReference type="PANTHER" id="PTHR36342:SF1">
    <property type="entry name" value="PTB DOMAIN ENGULFMENT ADAPTER"/>
    <property type="match status" value="1"/>
</dbReference>
<dbReference type="AlphaFoldDB" id="A0A392PK94"/>
<proteinExistence type="predicted"/>
<dbReference type="EMBL" id="LXQA010082548">
    <property type="protein sequence ID" value="MCI12047.1"/>
    <property type="molecule type" value="Genomic_DNA"/>
</dbReference>